<dbReference type="CDD" id="cd12087">
    <property type="entry name" value="TM_EGFR-like"/>
    <property type="match status" value="1"/>
</dbReference>
<dbReference type="OrthoDB" id="4036548at2759"/>
<protein>
    <submittedName>
        <fullName evidence="3">LANO_0H03620g1_1</fullName>
    </submittedName>
</protein>
<dbReference type="Proteomes" id="UP000189911">
    <property type="component" value="Chromosome H"/>
</dbReference>
<proteinExistence type="predicted"/>
<feature type="region of interest" description="Disordered" evidence="1">
    <location>
        <begin position="1"/>
        <end position="25"/>
    </location>
</feature>
<feature type="transmembrane region" description="Helical" evidence="2">
    <location>
        <begin position="176"/>
        <end position="198"/>
    </location>
</feature>
<keyword evidence="4" id="KW-1185">Reference proteome</keyword>
<evidence type="ECO:0000313" key="4">
    <source>
        <dbReference type="Proteomes" id="UP000189911"/>
    </source>
</evidence>
<accession>A0A1G4KLA3</accession>
<organism evidence="3 4">
    <name type="scientific">Lachancea nothofagi CBS 11611</name>
    <dbReference type="NCBI Taxonomy" id="1266666"/>
    <lineage>
        <taxon>Eukaryota</taxon>
        <taxon>Fungi</taxon>
        <taxon>Dikarya</taxon>
        <taxon>Ascomycota</taxon>
        <taxon>Saccharomycotina</taxon>
        <taxon>Saccharomycetes</taxon>
        <taxon>Saccharomycetales</taxon>
        <taxon>Saccharomycetaceae</taxon>
        <taxon>Lachancea</taxon>
    </lineage>
</organism>
<evidence type="ECO:0000313" key="3">
    <source>
        <dbReference type="EMBL" id="SCV05262.1"/>
    </source>
</evidence>
<sequence length="360" mass="39412">MMFNATRVSYKPRTQSSTTAVRSSSSSSASKSFSLLSATTIWGSSSRNTSPTESSSAATTESTVIPASTSITALQPSSSTVDLTSSTNTQNTLTRSLKSDQTVVSYTRSYVITESSTTFTTALSRATVLDARTAATFTAPTAAATTDVGFYNRWLSGTLDSNSYPGSISKHQRTKIIASVVGSVGGFLLIMVLIWFFVFRRRKNRNSSTTQSFSHDIGCRIDYPLAPTDRTDLDDNHFVTNRSSDEDEVFMKGKYKSFGRKLPLFQKSDAKPDTTWPRDHPVISPDSPRGNPFQDEFDFQKRLPLPPPVPTRDVPIHSNFSYNSEDTSSSDISSDTSSSIQLSRPHGAARSTQSFLREVL</sequence>
<feature type="compositionally biased region" description="Low complexity" evidence="1">
    <location>
        <begin position="14"/>
        <end position="25"/>
    </location>
</feature>
<evidence type="ECO:0000256" key="2">
    <source>
        <dbReference type="SAM" id="Phobius"/>
    </source>
</evidence>
<feature type="region of interest" description="Disordered" evidence="1">
    <location>
        <begin position="268"/>
        <end position="360"/>
    </location>
</feature>
<keyword evidence="2" id="KW-0812">Transmembrane</keyword>
<dbReference type="EMBL" id="LT598447">
    <property type="protein sequence ID" value="SCV05262.1"/>
    <property type="molecule type" value="Genomic_DNA"/>
</dbReference>
<feature type="region of interest" description="Disordered" evidence="1">
    <location>
        <begin position="44"/>
        <end position="63"/>
    </location>
</feature>
<name>A0A1G4KLA3_9SACH</name>
<evidence type="ECO:0000256" key="1">
    <source>
        <dbReference type="SAM" id="MobiDB-lite"/>
    </source>
</evidence>
<feature type="compositionally biased region" description="Basic and acidic residues" evidence="1">
    <location>
        <begin position="268"/>
        <end position="281"/>
    </location>
</feature>
<reference evidence="4" key="1">
    <citation type="submission" date="2016-03" db="EMBL/GenBank/DDBJ databases">
        <authorList>
            <person name="Devillers Hugo."/>
        </authorList>
    </citation>
    <scope>NUCLEOTIDE SEQUENCE [LARGE SCALE GENOMIC DNA]</scope>
</reference>
<dbReference type="AlphaFoldDB" id="A0A1G4KLA3"/>
<keyword evidence="2" id="KW-1133">Transmembrane helix</keyword>
<gene>
    <name evidence="3" type="ORF">LANO_0H03620G</name>
</gene>
<keyword evidence="2" id="KW-0472">Membrane</keyword>
<feature type="compositionally biased region" description="Low complexity" evidence="1">
    <location>
        <begin position="318"/>
        <end position="340"/>
    </location>
</feature>
<feature type="compositionally biased region" description="Polar residues" evidence="1">
    <location>
        <begin position="350"/>
        <end position="360"/>
    </location>
</feature>